<proteinExistence type="inferred from homology"/>
<dbReference type="InterPro" id="IPR012255">
    <property type="entry name" value="ETF_b"/>
</dbReference>
<dbReference type="PANTHER" id="PTHR21294">
    <property type="entry name" value="ELECTRON TRANSFER FLAVOPROTEIN BETA-SUBUNIT"/>
    <property type="match status" value="1"/>
</dbReference>
<comment type="similarity">
    <text evidence="2">Belongs to the ETF beta-subunit/FixA family.</text>
</comment>
<dbReference type="SMART" id="SM00893">
    <property type="entry name" value="ETF"/>
    <property type="match status" value="1"/>
</dbReference>
<name>A0A3L9LBM5_9MICC</name>
<evidence type="ECO:0000313" key="8">
    <source>
        <dbReference type="EMBL" id="RLY93842.1"/>
    </source>
</evidence>
<dbReference type="Proteomes" id="UP000277871">
    <property type="component" value="Unassembled WGS sequence"/>
</dbReference>
<dbReference type="InterPro" id="IPR014730">
    <property type="entry name" value="ETF_a/b_N"/>
</dbReference>
<keyword evidence="4" id="KW-0813">Transport</keyword>
<dbReference type="PIRSF" id="PIRSF000090">
    <property type="entry name" value="Beta-ETF"/>
    <property type="match status" value="1"/>
</dbReference>
<keyword evidence="5" id="KW-0249">Electron transport</keyword>
<evidence type="ECO:0000256" key="5">
    <source>
        <dbReference type="ARBA" id="ARBA00022982"/>
    </source>
</evidence>
<sequence length="268" mass="27652">MSVNIVVPVKYVPDAQKQRTFREDLTVDRSDAILSELDEYPLEAALALREAAPEAEVTIVAVTVGPATASGAVKKALQMGADAAFHVDDAALAGSDALGTSAALAAAIQHVGEEHGGVDLVLTGMASTDGEMSVVPPMLAERLDFALVTRAGTVEWGQDHNGLALTRATADATQTVAVAFPAVVSVTDQANEPRYPNFKAIMAAKKKPSAVLALADLGVDASTVGRDAAAASVQSATSRPPREAGVKIQDEGEAGIQLAAYLAEQRLL</sequence>
<evidence type="ECO:0000256" key="2">
    <source>
        <dbReference type="ARBA" id="ARBA00007557"/>
    </source>
</evidence>
<evidence type="ECO:0000256" key="4">
    <source>
        <dbReference type="ARBA" id="ARBA00022448"/>
    </source>
</evidence>
<dbReference type="GO" id="GO:0009055">
    <property type="term" value="F:electron transfer activity"/>
    <property type="evidence" value="ECO:0007669"/>
    <property type="project" value="InterPro"/>
</dbReference>
<comment type="caution">
    <text evidence="8">The sequence shown here is derived from an EMBL/GenBank/DDBJ whole genome shotgun (WGS) entry which is preliminary data.</text>
</comment>
<dbReference type="EMBL" id="RDEX01000001">
    <property type="protein sequence ID" value="RLY93842.1"/>
    <property type="molecule type" value="Genomic_DNA"/>
</dbReference>
<evidence type="ECO:0000256" key="3">
    <source>
        <dbReference type="ARBA" id="ARBA00011355"/>
    </source>
</evidence>
<feature type="domain" description="Electron transfer flavoprotein alpha/beta-subunit N-terminal" evidence="7">
    <location>
        <begin position="24"/>
        <end position="221"/>
    </location>
</feature>
<dbReference type="PANTHER" id="PTHR21294:SF8">
    <property type="entry name" value="ELECTRON TRANSFER FLAVOPROTEIN SUBUNIT BETA"/>
    <property type="match status" value="1"/>
</dbReference>
<comment type="cofactor">
    <cofactor evidence="1">
        <name>FAD</name>
        <dbReference type="ChEBI" id="CHEBI:57692"/>
    </cofactor>
</comment>
<evidence type="ECO:0000256" key="1">
    <source>
        <dbReference type="ARBA" id="ARBA00001974"/>
    </source>
</evidence>
<evidence type="ECO:0000313" key="9">
    <source>
        <dbReference type="Proteomes" id="UP000277871"/>
    </source>
</evidence>
<dbReference type="RefSeq" id="WP_121863878.1">
    <property type="nucleotide sequence ID" value="NZ_RDEX01000001.1"/>
</dbReference>
<evidence type="ECO:0000259" key="7">
    <source>
        <dbReference type="SMART" id="SM00893"/>
    </source>
</evidence>
<evidence type="ECO:0000256" key="6">
    <source>
        <dbReference type="ARBA" id="ARBA00025649"/>
    </source>
</evidence>
<dbReference type="Pfam" id="PF01012">
    <property type="entry name" value="ETF"/>
    <property type="match status" value="1"/>
</dbReference>
<comment type="function">
    <text evidence="6">The electron transfer flavoprotein serves as a specific electron acceptor for other dehydrogenases. It transfers the electrons to the main respiratory chain via ETF-ubiquinone oxidoreductase (ETF dehydrogenase).</text>
</comment>
<dbReference type="AlphaFoldDB" id="A0A3L9LBM5"/>
<protein>
    <submittedName>
        <fullName evidence="8">Electron transfer flavoprotein subunit beta</fullName>
    </submittedName>
</protein>
<reference evidence="8 9" key="1">
    <citation type="submission" date="2018-10" db="EMBL/GenBank/DDBJ databases">
        <title>Kocuria tytonicola, new bacteria from the preen glands of American barn owls (Tyto furcata).</title>
        <authorList>
            <person name="Braun M.S."/>
            <person name="Wang E."/>
            <person name="Zimmermann S."/>
            <person name="Boutin S."/>
            <person name="Wagner H."/>
            <person name="Wink M."/>
        </authorList>
    </citation>
    <scope>NUCLEOTIDE SEQUENCE [LARGE SCALE GENOMIC DNA]</scope>
    <source>
        <strain evidence="8 9">473</strain>
    </source>
</reference>
<comment type="subunit">
    <text evidence="3">Heterodimer of an alpha and a beta subunit.</text>
</comment>
<organism evidence="8 9">
    <name type="scientific">Kocuria tytonicola</name>
    <dbReference type="NCBI Taxonomy" id="2055946"/>
    <lineage>
        <taxon>Bacteria</taxon>
        <taxon>Bacillati</taxon>
        <taxon>Actinomycetota</taxon>
        <taxon>Actinomycetes</taxon>
        <taxon>Micrococcales</taxon>
        <taxon>Micrococcaceae</taxon>
        <taxon>Kocuria</taxon>
    </lineage>
</organism>
<dbReference type="SUPFAM" id="SSF52402">
    <property type="entry name" value="Adenine nucleotide alpha hydrolases-like"/>
    <property type="match status" value="1"/>
</dbReference>
<keyword evidence="9" id="KW-1185">Reference proteome</keyword>
<gene>
    <name evidence="8" type="ORF">EAE32_00910</name>
</gene>
<accession>A0A3L9LBM5</accession>
<dbReference type="GO" id="GO:0005829">
    <property type="term" value="C:cytosol"/>
    <property type="evidence" value="ECO:0007669"/>
    <property type="project" value="TreeGrafter"/>
</dbReference>
<dbReference type="InterPro" id="IPR014729">
    <property type="entry name" value="Rossmann-like_a/b/a_fold"/>
</dbReference>
<dbReference type="Gene3D" id="3.40.50.620">
    <property type="entry name" value="HUPs"/>
    <property type="match status" value="1"/>
</dbReference>